<dbReference type="PRINTS" id="PR00410">
    <property type="entry name" value="PHEHYDRXLASE"/>
</dbReference>
<protein>
    <submittedName>
        <fullName evidence="3">NAD(P)H-flavin reductase</fullName>
    </submittedName>
</protein>
<keyword evidence="1" id="KW-0001">2Fe-2S</keyword>
<keyword evidence="1" id="KW-0479">Metal-binding</keyword>
<feature type="binding site" evidence="1">
    <location>
        <position position="238"/>
    </location>
    <ligand>
        <name>[2Fe-2S] cluster</name>
        <dbReference type="ChEBI" id="CHEBI:190135"/>
    </ligand>
</feature>
<dbReference type="Pfam" id="PF00970">
    <property type="entry name" value="FAD_binding_6"/>
    <property type="match status" value="1"/>
</dbReference>
<keyword evidence="1" id="KW-0411">Iron-sulfur</keyword>
<accession>A0A1H3J0U8</accession>
<dbReference type="GO" id="GO:0051537">
    <property type="term" value="F:2 iron, 2 sulfur cluster binding"/>
    <property type="evidence" value="ECO:0007669"/>
    <property type="project" value="UniProtKB-KW"/>
</dbReference>
<keyword evidence="1" id="KW-0408">Iron</keyword>
<feature type="binding site" evidence="1">
    <location>
        <position position="254"/>
    </location>
    <ligand>
        <name>[2Fe-2S] cluster</name>
        <dbReference type="ChEBI" id="CHEBI:190135"/>
    </ligand>
</feature>
<sequence>MTNNPLMPINAEVINIISESSDVKTFQLRPETPLDHMPGQCAMISLLGIGEALFSITSPPGRDYMEFSIKRVGKLTEVLHQLEPGQTVGIRGPYGNNFPVERIKGKKLLFIGGGIGLAPLRSLIQYTLDRPEEYPDAKQLIYGARSTDDLIFERDIFDQWPKENNFQINLSVDVESPGWDGFVGFVPQYLEELSPDPSDTVAVTCGPPIMIKFVLQTLEKIGFKPEQIVTTLEYKMKCGVGKCGRCNLDEFYVCKDGPVFYLSDLNQMKNDFI</sequence>
<dbReference type="OrthoDB" id="9796486at2"/>
<dbReference type="InterPro" id="IPR050353">
    <property type="entry name" value="PyrK_electron_transfer"/>
</dbReference>
<proteinExistence type="predicted"/>
<dbReference type="GO" id="GO:0006221">
    <property type="term" value="P:pyrimidine nucleotide biosynthetic process"/>
    <property type="evidence" value="ECO:0007669"/>
    <property type="project" value="InterPro"/>
</dbReference>
<dbReference type="PANTHER" id="PTHR43513:SF1">
    <property type="entry name" value="ANAEROBIC SULFITE REDUCTASE SUBUNIT B"/>
    <property type="match status" value="1"/>
</dbReference>
<dbReference type="InterPro" id="IPR039261">
    <property type="entry name" value="FNR_nucleotide-bd"/>
</dbReference>
<dbReference type="InterPro" id="IPR012165">
    <property type="entry name" value="Cyt_c3_hydrogenase_gsu"/>
</dbReference>
<dbReference type="Proteomes" id="UP000199230">
    <property type="component" value="Unassembled WGS sequence"/>
</dbReference>
<dbReference type="InterPro" id="IPR008333">
    <property type="entry name" value="Cbr1-like_FAD-bd_dom"/>
</dbReference>
<organism evidence="3 4">
    <name type="scientific">Tindallia californiensis</name>
    <dbReference type="NCBI Taxonomy" id="159292"/>
    <lineage>
        <taxon>Bacteria</taxon>
        <taxon>Bacillati</taxon>
        <taxon>Bacillota</taxon>
        <taxon>Clostridia</taxon>
        <taxon>Peptostreptococcales</taxon>
        <taxon>Tindalliaceae</taxon>
        <taxon>Tindallia</taxon>
    </lineage>
</organism>
<dbReference type="STRING" id="159292.SAMN05192546_101371"/>
<reference evidence="3 4" key="1">
    <citation type="submission" date="2016-10" db="EMBL/GenBank/DDBJ databases">
        <authorList>
            <person name="de Groot N.N."/>
        </authorList>
    </citation>
    <scope>NUCLEOTIDE SEQUENCE [LARGE SCALE GENOMIC DNA]</scope>
    <source>
        <strain evidence="3 4">APO</strain>
    </source>
</reference>
<feature type="binding site" evidence="1">
    <location>
        <position position="243"/>
    </location>
    <ligand>
        <name>[2Fe-2S] cluster</name>
        <dbReference type="ChEBI" id="CHEBI:190135"/>
    </ligand>
</feature>
<keyword evidence="4" id="KW-1185">Reference proteome</keyword>
<gene>
    <name evidence="3" type="ORF">SAMN05192546_101371</name>
</gene>
<dbReference type="Gene3D" id="2.40.30.10">
    <property type="entry name" value="Translation factors"/>
    <property type="match status" value="1"/>
</dbReference>
<dbReference type="AlphaFoldDB" id="A0A1H3J0U8"/>
<dbReference type="SUPFAM" id="SSF63380">
    <property type="entry name" value="Riboflavin synthase domain-like"/>
    <property type="match status" value="1"/>
</dbReference>
<dbReference type="GO" id="GO:0050660">
    <property type="term" value="F:flavin adenine dinucleotide binding"/>
    <property type="evidence" value="ECO:0007669"/>
    <property type="project" value="InterPro"/>
</dbReference>
<dbReference type="RefSeq" id="WP_093310399.1">
    <property type="nucleotide sequence ID" value="NZ_FNPV01000001.1"/>
</dbReference>
<feature type="binding site" evidence="1">
    <location>
        <position position="246"/>
    </location>
    <ligand>
        <name>[2Fe-2S] cluster</name>
        <dbReference type="ChEBI" id="CHEBI:190135"/>
    </ligand>
</feature>
<name>A0A1H3J0U8_9FIRM</name>
<dbReference type="InterPro" id="IPR017938">
    <property type="entry name" value="Riboflavin_synthase-like_b-brl"/>
</dbReference>
<comment type="cofactor">
    <cofactor evidence="1">
        <name>[2Fe-2S] cluster</name>
        <dbReference type="ChEBI" id="CHEBI:190135"/>
    </cofactor>
    <text evidence="1">Binds 1 [2Fe-2S] cluster per subunit.</text>
</comment>
<dbReference type="Gene3D" id="3.40.50.80">
    <property type="entry name" value="Nucleotide-binding domain of ferredoxin-NADP reductase (FNR) module"/>
    <property type="match status" value="1"/>
</dbReference>
<evidence type="ECO:0000313" key="3">
    <source>
        <dbReference type="EMBL" id="SDY33581.1"/>
    </source>
</evidence>
<evidence type="ECO:0000313" key="4">
    <source>
        <dbReference type="Proteomes" id="UP000199230"/>
    </source>
</evidence>
<feature type="domain" description="FAD-binding FR-type" evidence="2">
    <location>
        <begin position="6"/>
        <end position="100"/>
    </location>
</feature>
<dbReference type="PIRSF" id="PIRSF006816">
    <property type="entry name" value="Cyc3_hyd_g"/>
    <property type="match status" value="1"/>
</dbReference>
<dbReference type="Pfam" id="PF10418">
    <property type="entry name" value="DHODB_Fe-S_bind"/>
    <property type="match status" value="1"/>
</dbReference>
<dbReference type="CDD" id="cd06221">
    <property type="entry name" value="sulfite_reductase_like"/>
    <property type="match status" value="1"/>
</dbReference>
<dbReference type="PANTHER" id="PTHR43513">
    <property type="entry name" value="DIHYDROOROTATE DEHYDROGENASE B (NAD(+)), ELECTRON TRANSFER SUBUNIT"/>
    <property type="match status" value="1"/>
</dbReference>
<dbReference type="GO" id="GO:0016491">
    <property type="term" value="F:oxidoreductase activity"/>
    <property type="evidence" value="ECO:0007669"/>
    <property type="project" value="InterPro"/>
</dbReference>
<dbReference type="Pfam" id="PF00175">
    <property type="entry name" value="NAD_binding_1"/>
    <property type="match status" value="1"/>
</dbReference>
<dbReference type="InterPro" id="IPR001433">
    <property type="entry name" value="OxRdtase_FAD/NAD-bd"/>
</dbReference>
<dbReference type="PROSITE" id="PS51384">
    <property type="entry name" value="FAD_FR"/>
    <property type="match status" value="1"/>
</dbReference>
<dbReference type="InterPro" id="IPR017927">
    <property type="entry name" value="FAD-bd_FR_type"/>
</dbReference>
<dbReference type="SUPFAM" id="SSF52343">
    <property type="entry name" value="Ferredoxin reductase-like, C-terminal NADP-linked domain"/>
    <property type="match status" value="1"/>
</dbReference>
<dbReference type="GO" id="GO:0046872">
    <property type="term" value="F:metal ion binding"/>
    <property type="evidence" value="ECO:0007669"/>
    <property type="project" value="UniProtKB-KW"/>
</dbReference>
<evidence type="ECO:0000259" key="2">
    <source>
        <dbReference type="PROSITE" id="PS51384"/>
    </source>
</evidence>
<dbReference type="EMBL" id="FNPV01000001">
    <property type="protein sequence ID" value="SDY33581.1"/>
    <property type="molecule type" value="Genomic_DNA"/>
</dbReference>
<dbReference type="InterPro" id="IPR019480">
    <property type="entry name" value="Dihydroorotate_DH_Fe-S-bd"/>
</dbReference>
<evidence type="ECO:0000256" key="1">
    <source>
        <dbReference type="PIRSR" id="PIRSR006816-2"/>
    </source>
</evidence>